<comment type="caution">
    <text evidence="6">The sequence shown here is derived from an EMBL/GenBank/DDBJ whole genome shotgun (WGS) entry which is preliminary data.</text>
</comment>
<dbReference type="InterPro" id="IPR002500">
    <property type="entry name" value="PAPS_reduct_dom"/>
</dbReference>
<proteinExistence type="inferred from homology"/>
<dbReference type="RefSeq" id="WP_407594298.1">
    <property type="nucleotide sequence ID" value="NZ_JBHDIY010000002.1"/>
</dbReference>
<evidence type="ECO:0000256" key="2">
    <source>
        <dbReference type="ARBA" id="ARBA00023002"/>
    </source>
</evidence>
<dbReference type="EC" id="1.8.4.10" evidence="4"/>
<dbReference type="InterPro" id="IPR014729">
    <property type="entry name" value="Rossmann-like_a/b/a_fold"/>
</dbReference>
<evidence type="ECO:0000256" key="4">
    <source>
        <dbReference type="HAMAP-Rule" id="MF_00063"/>
    </source>
</evidence>
<name>A0ABW8V0G2_9RHOB</name>
<keyword evidence="7" id="KW-1185">Reference proteome</keyword>
<dbReference type="EMBL" id="JBHDIY010000002">
    <property type="protein sequence ID" value="MFL4471447.1"/>
    <property type="molecule type" value="Genomic_DNA"/>
</dbReference>
<evidence type="ECO:0000256" key="3">
    <source>
        <dbReference type="ARBA" id="ARBA00024327"/>
    </source>
</evidence>
<dbReference type="PANTHER" id="PTHR46509:SF1">
    <property type="entry name" value="PHOSPHOADENOSINE PHOSPHOSULFATE REDUCTASE"/>
    <property type="match status" value="1"/>
</dbReference>
<keyword evidence="4" id="KW-0408">Iron</keyword>
<comment type="function">
    <text evidence="4">Catalyzes the formation of sulfite from adenosine 5'-phosphosulfate (APS) using thioredoxin as an electron donor.</text>
</comment>
<comment type="cofactor">
    <cofactor evidence="4">
        <name>[4Fe-4S] cluster</name>
        <dbReference type="ChEBI" id="CHEBI:49883"/>
    </cofactor>
    <text evidence="4">Binds 1 [4Fe-4S] cluster per subunit.</text>
</comment>
<dbReference type="PANTHER" id="PTHR46509">
    <property type="entry name" value="PHOSPHOADENOSINE PHOSPHOSULFATE REDUCTASE"/>
    <property type="match status" value="1"/>
</dbReference>
<sequence length="232" mass="25514">MVGALNARLTHHGATDVLRAAFVAVPDIALVSSFGAESVVLLHLAAMAKRDVPVIFIDTEMLFAETLVYQQEVAERLRLRNVTIIRADDVARADPDGTLHQRDTDACCALRKTQPLQTALAPYSGWITGRKRYQSGSRATLDFFEVEAGTGRIKVNPLARWARADIVEYMDENRLPRHPLVAQGYPSIGCAPCTSPVAEGEDARAGRWRDQDKDECGIHFVNGKMVRTGAKT</sequence>
<dbReference type="HAMAP" id="MF_00063">
    <property type="entry name" value="CysH"/>
    <property type="match status" value="1"/>
</dbReference>
<feature type="domain" description="Phosphoadenosine phosphosulphate reductase" evidence="5">
    <location>
        <begin position="28"/>
        <end position="196"/>
    </location>
</feature>
<feature type="binding site" evidence="4">
    <location>
        <position position="190"/>
    </location>
    <ligand>
        <name>[4Fe-4S] cluster</name>
        <dbReference type="ChEBI" id="CHEBI:49883"/>
    </ligand>
</feature>
<comment type="pathway">
    <text evidence="3 4">Sulfur metabolism; hydrogen sulfide biosynthesis; sulfite from sulfate.</text>
</comment>
<evidence type="ECO:0000256" key="1">
    <source>
        <dbReference type="ARBA" id="ARBA00009732"/>
    </source>
</evidence>
<evidence type="ECO:0000313" key="6">
    <source>
        <dbReference type="EMBL" id="MFL4471447.1"/>
    </source>
</evidence>
<dbReference type="InterPro" id="IPR004511">
    <property type="entry name" value="PAPS/APS_Rdtase"/>
</dbReference>
<dbReference type="SUPFAM" id="SSF52402">
    <property type="entry name" value="Adenine nucleotide alpha hydrolases-like"/>
    <property type="match status" value="1"/>
</dbReference>
<dbReference type="Gene3D" id="3.40.50.620">
    <property type="entry name" value="HUPs"/>
    <property type="match status" value="1"/>
</dbReference>
<keyword evidence="4" id="KW-0963">Cytoplasm</keyword>
<dbReference type="PIRSF" id="PIRSF000857">
    <property type="entry name" value="PAPS_reductase"/>
    <property type="match status" value="1"/>
</dbReference>
<accession>A0ABW8V0G2</accession>
<dbReference type="GO" id="GO:0004604">
    <property type="term" value="F:phosphoadenylyl-sulfate reductase (thioredoxin) activity"/>
    <property type="evidence" value="ECO:0007669"/>
    <property type="project" value="UniProtKB-EC"/>
</dbReference>
<keyword evidence="4" id="KW-0479">Metal-binding</keyword>
<dbReference type="NCBIfam" id="NF002537">
    <property type="entry name" value="PRK02090.1"/>
    <property type="match status" value="1"/>
</dbReference>
<gene>
    <name evidence="4" type="primary">cysH</name>
    <name evidence="6" type="ORF">ACERZ8_16780</name>
</gene>
<evidence type="ECO:0000259" key="5">
    <source>
        <dbReference type="Pfam" id="PF01507"/>
    </source>
</evidence>
<comment type="catalytic activity">
    <reaction evidence="4">
        <text>[thioredoxin]-disulfide + sulfite + AMP + 2 H(+) = adenosine 5'-phosphosulfate + [thioredoxin]-dithiol</text>
        <dbReference type="Rhea" id="RHEA:21976"/>
        <dbReference type="Rhea" id="RHEA-COMP:10698"/>
        <dbReference type="Rhea" id="RHEA-COMP:10700"/>
        <dbReference type="ChEBI" id="CHEBI:15378"/>
        <dbReference type="ChEBI" id="CHEBI:17359"/>
        <dbReference type="ChEBI" id="CHEBI:29950"/>
        <dbReference type="ChEBI" id="CHEBI:50058"/>
        <dbReference type="ChEBI" id="CHEBI:58243"/>
        <dbReference type="ChEBI" id="CHEBI:456215"/>
        <dbReference type="EC" id="1.8.4.10"/>
    </reaction>
</comment>
<evidence type="ECO:0000313" key="7">
    <source>
        <dbReference type="Proteomes" id="UP001627408"/>
    </source>
</evidence>
<reference evidence="6 7" key="1">
    <citation type="submission" date="2024-08" db="EMBL/GenBank/DDBJ databases">
        <title>Tateyamaria sp. nov., isolated from marine algae.</title>
        <authorList>
            <person name="Choi B.J."/>
            <person name="Kim J.M."/>
            <person name="Lee J.K."/>
            <person name="Choi D.G."/>
            <person name="Bayburt H."/>
            <person name="Baek J.H."/>
            <person name="Han D.M."/>
            <person name="Jeon C.O."/>
        </authorList>
    </citation>
    <scope>NUCLEOTIDE SEQUENCE [LARGE SCALE GENOMIC DNA]</scope>
    <source>
        <strain evidence="6 7">KMU-156</strain>
    </source>
</reference>
<protein>
    <recommendedName>
        <fullName evidence="4">Adenosine 5'-phosphosulfate reductase</fullName>
        <shortName evidence="4">APS reductase</shortName>
        <ecNumber evidence="4">1.8.4.10</ecNumber>
    </recommendedName>
    <alternativeName>
        <fullName evidence="4">5'-adenylylsulfate reductase</fullName>
    </alternativeName>
    <alternativeName>
        <fullName evidence="4">Thioredoxin-dependent 5'-adenylylsulfate reductase</fullName>
    </alternativeName>
</protein>
<comment type="subcellular location">
    <subcellularLocation>
        <location evidence="4">Cytoplasm</location>
    </subcellularLocation>
</comment>
<dbReference type="Pfam" id="PF01507">
    <property type="entry name" value="PAPS_reduct"/>
    <property type="match status" value="1"/>
</dbReference>
<feature type="active site" description="Nucleophile; cysteine thiosulfonate intermediate" evidence="4">
    <location>
        <position position="216"/>
    </location>
</feature>
<keyword evidence="2 4" id="KW-0560">Oxidoreductase</keyword>
<feature type="binding site" evidence="4">
    <location>
        <position position="107"/>
    </location>
    <ligand>
        <name>[4Fe-4S] cluster</name>
        <dbReference type="ChEBI" id="CHEBI:49883"/>
    </ligand>
</feature>
<keyword evidence="4" id="KW-0411">Iron-sulfur</keyword>
<comment type="similarity">
    <text evidence="1 4">Belongs to the PAPS reductase family. CysH subfamily.</text>
</comment>
<organism evidence="6 7">
    <name type="scientific">Tateyamaria armeniaca</name>
    <dbReference type="NCBI Taxonomy" id="2518930"/>
    <lineage>
        <taxon>Bacteria</taxon>
        <taxon>Pseudomonadati</taxon>
        <taxon>Pseudomonadota</taxon>
        <taxon>Alphaproteobacteria</taxon>
        <taxon>Rhodobacterales</taxon>
        <taxon>Roseobacteraceae</taxon>
        <taxon>Tateyamaria</taxon>
    </lineage>
</organism>
<feature type="binding site" evidence="4">
    <location>
        <position position="108"/>
    </location>
    <ligand>
        <name>[4Fe-4S] cluster</name>
        <dbReference type="ChEBI" id="CHEBI:49883"/>
    </ligand>
</feature>
<feature type="binding site" evidence="4">
    <location>
        <position position="193"/>
    </location>
    <ligand>
        <name>[4Fe-4S] cluster</name>
        <dbReference type="ChEBI" id="CHEBI:49883"/>
    </ligand>
</feature>
<dbReference type="NCBIfam" id="TIGR00434">
    <property type="entry name" value="cysH"/>
    <property type="match status" value="1"/>
</dbReference>
<dbReference type="Proteomes" id="UP001627408">
    <property type="component" value="Unassembled WGS sequence"/>
</dbReference>